<accession>A0A0C2FC17</accession>
<dbReference type="RefSeq" id="XP_040616638.1">
    <property type="nucleotide sequence ID" value="XM_040764958.1"/>
</dbReference>
<dbReference type="Proteomes" id="UP000031575">
    <property type="component" value="Unassembled WGS sequence"/>
</dbReference>
<evidence type="ECO:0000256" key="4">
    <source>
        <dbReference type="ARBA" id="ARBA00022692"/>
    </source>
</evidence>
<evidence type="ECO:0000313" key="10">
    <source>
        <dbReference type="Proteomes" id="UP000031575"/>
    </source>
</evidence>
<evidence type="ECO:0000256" key="7">
    <source>
        <dbReference type="SAM" id="MobiDB-lite"/>
    </source>
</evidence>
<dbReference type="GeneID" id="63679879"/>
<feature type="transmembrane region" description="Helical" evidence="8">
    <location>
        <begin position="491"/>
        <end position="512"/>
    </location>
</feature>
<feature type="transmembrane region" description="Helical" evidence="8">
    <location>
        <begin position="383"/>
        <end position="407"/>
    </location>
</feature>
<keyword evidence="3" id="KW-0813">Transport</keyword>
<dbReference type="GO" id="GO:0015854">
    <property type="term" value="P:guanine transport"/>
    <property type="evidence" value="ECO:0007669"/>
    <property type="project" value="TreeGrafter"/>
</dbReference>
<evidence type="ECO:0000313" key="9">
    <source>
        <dbReference type="EMBL" id="KIH88628.1"/>
    </source>
</evidence>
<keyword evidence="10" id="KW-1185">Reference proteome</keyword>
<feature type="region of interest" description="Disordered" evidence="7">
    <location>
        <begin position="575"/>
        <end position="612"/>
    </location>
</feature>
<feature type="transmembrane region" description="Helical" evidence="8">
    <location>
        <begin position="260"/>
        <end position="293"/>
    </location>
</feature>
<dbReference type="HOGENOM" id="CLU_024508_3_2_1"/>
<evidence type="ECO:0000256" key="1">
    <source>
        <dbReference type="ARBA" id="ARBA00004141"/>
    </source>
</evidence>
<sequence>MVFSRSSRRNPVARLASSAKGCLSNVNEAINRSTFGRIFRLRGSGHPEEIRHANFATEIRAGLTTFATMAYIVAVNASILVATNGTCVCEDPNKDGTCADPEFQVCLNELHRDFVTATAIVSGLASMTFGFLTNMPVALAPGMGLNAYFTYQVVGVGGTGPVPYRIALTAVFVEGFIFLFLALTGMRQWLIRIIPGTLKTASGVGIGMFLALSGMSYTSGIGIITAGGVATPLTIGGCPVEDLDIDGTCMANGMRSPKMWLGIVSGLITALLMAFRVKAAIIVGIAITTIISWPRNTSVTYFPYTDEGEARWDFFKQIVAFTPIKHVLAAQQWDLSGANGAHFAMALFTFLYVDIVDCTATLYSMARFSGKTGSDGDFPRSTIAYCTDAAFISIGSIFGCSPSTAFIESGAGITEGGRTGLTAIVTGLCFIISVFFGPIFASIPPWATGTTLILVGCLMIRQVTFINWSYIGDAIPSFITIVFMPFSYSVAYGLMAGLFVYVTLNSLIWVVMRATGGTVEPREYDLKEYWTWKPAGMKPAVFRLFTRDRYWGDKESLHEDDDAFIFPDDSNAQPLHDLQTTSATSPAEKSPSSIHSTIEPPPKAIVASHPHA</sequence>
<gene>
    <name evidence="9" type="ORF">SPBR_06702</name>
</gene>
<feature type="compositionally biased region" description="Polar residues" evidence="7">
    <location>
        <begin position="575"/>
        <end position="596"/>
    </location>
</feature>
<evidence type="ECO:0000256" key="3">
    <source>
        <dbReference type="ARBA" id="ARBA00022448"/>
    </source>
</evidence>
<evidence type="ECO:0000256" key="6">
    <source>
        <dbReference type="ARBA" id="ARBA00023136"/>
    </source>
</evidence>
<dbReference type="PANTHER" id="PTHR43337">
    <property type="entry name" value="XANTHINE/URACIL PERMEASE C887.17-RELATED"/>
    <property type="match status" value="1"/>
</dbReference>
<feature type="transmembrane region" description="Helical" evidence="8">
    <location>
        <begin position="162"/>
        <end position="183"/>
    </location>
</feature>
<organism evidence="9 10">
    <name type="scientific">Sporothrix brasiliensis 5110</name>
    <dbReference type="NCBI Taxonomy" id="1398154"/>
    <lineage>
        <taxon>Eukaryota</taxon>
        <taxon>Fungi</taxon>
        <taxon>Dikarya</taxon>
        <taxon>Ascomycota</taxon>
        <taxon>Pezizomycotina</taxon>
        <taxon>Sordariomycetes</taxon>
        <taxon>Sordariomycetidae</taxon>
        <taxon>Ophiostomatales</taxon>
        <taxon>Ophiostomataceae</taxon>
        <taxon>Sporothrix</taxon>
    </lineage>
</organism>
<keyword evidence="4 8" id="KW-0812">Transmembrane</keyword>
<feature type="transmembrane region" description="Helical" evidence="8">
    <location>
        <begin position="114"/>
        <end position="142"/>
    </location>
</feature>
<dbReference type="GO" id="GO:0005345">
    <property type="term" value="F:purine nucleobase transmembrane transporter activity"/>
    <property type="evidence" value="ECO:0007669"/>
    <property type="project" value="TreeGrafter"/>
</dbReference>
<keyword evidence="5 8" id="KW-1133">Transmembrane helix</keyword>
<dbReference type="GO" id="GO:0015853">
    <property type="term" value="P:adenine transport"/>
    <property type="evidence" value="ECO:0007669"/>
    <property type="project" value="TreeGrafter"/>
</dbReference>
<dbReference type="GO" id="GO:0005886">
    <property type="term" value="C:plasma membrane"/>
    <property type="evidence" value="ECO:0007669"/>
    <property type="project" value="TreeGrafter"/>
</dbReference>
<dbReference type="InterPro" id="IPR045018">
    <property type="entry name" value="Azg-like"/>
</dbReference>
<comment type="similarity">
    <text evidence="2">Belongs to the nucleobase:cation symporter-2 (NCS2) (TC 2.A.40) family. Azg-like subfamily.</text>
</comment>
<feature type="transmembrane region" description="Helical" evidence="8">
    <location>
        <begin position="343"/>
        <end position="363"/>
    </location>
</feature>
<evidence type="ECO:0000256" key="2">
    <source>
        <dbReference type="ARBA" id="ARBA00005697"/>
    </source>
</evidence>
<protein>
    <submittedName>
        <fullName evidence="9">MFS transporter, AGZA family, xanthine/uracil permease</fullName>
    </submittedName>
</protein>
<feature type="transmembrane region" description="Helical" evidence="8">
    <location>
        <begin position="419"/>
        <end position="440"/>
    </location>
</feature>
<dbReference type="VEuPathDB" id="FungiDB:SPBR_06702"/>
<comment type="subcellular location">
    <subcellularLocation>
        <location evidence="1">Membrane</location>
        <topology evidence="1">Multi-pass membrane protein</topology>
    </subcellularLocation>
</comment>
<comment type="caution">
    <text evidence="9">The sequence shown here is derived from an EMBL/GenBank/DDBJ whole genome shotgun (WGS) entry which is preliminary data.</text>
</comment>
<dbReference type="OrthoDB" id="431212at2759"/>
<dbReference type="InterPro" id="IPR006043">
    <property type="entry name" value="NCS2"/>
</dbReference>
<dbReference type="EMBL" id="AWTV01000009">
    <property type="protein sequence ID" value="KIH88628.1"/>
    <property type="molecule type" value="Genomic_DNA"/>
</dbReference>
<dbReference type="AlphaFoldDB" id="A0A0C2FC17"/>
<dbReference type="Pfam" id="PF00860">
    <property type="entry name" value="Xan_ur_permease"/>
    <property type="match status" value="1"/>
</dbReference>
<evidence type="ECO:0000256" key="5">
    <source>
        <dbReference type="ARBA" id="ARBA00022989"/>
    </source>
</evidence>
<keyword evidence="6 8" id="KW-0472">Membrane</keyword>
<name>A0A0C2FC17_9PEZI</name>
<evidence type="ECO:0000256" key="8">
    <source>
        <dbReference type="SAM" id="Phobius"/>
    </source>
</evidence>
<reference evidence="9 10" key="1">
    <citation type="journal article" date="2014" name="BMC Genomics">
        <title>Comparative genomics of the major fungal agents of human and animal Sporotrichosis: Sporothrix schenckii and Sporothrix brasiliensis.</title>
        <authorList>
            <person name="Teixeira M.M."/>
            <person name="de Almeida L.G."/>
            <person name="Kubitschek-Barreira P."/>
            <person name="Alves F.L."/>
            <person name="Kioshima E.S."/>
            <person name="Abadio A.K."/>
            <person name="Fernandes L."/>
            <person name="Derengowski L.S."/>
            <person name="Ferreira K.S."/>
            <person name="Souza R.C."/>
            <person name="Ruiz J.C."/>
            <person name="de Andrade N.C."/>
            <person name="Paes H.C."/>
            <person name="Nicola A.M."/>
            <person name="Albuquerque P."/>
            <person name="Gerber A.L."/>
            <person name="Martins V.P."/>
            <person name="Peconick L.D."/>
            <person name="Neto A.V."/>
            <person name="Chaucanez C.B."/>
            <person name="Silva P.A."/>
            <person name="Cunha O.L."/>
            <person name="de Oliveira F.F."/>
            <person name="dos Santos T.C."/>
            <person name="Barros A.L."/>
            <person name="Soares M.A."/>
            <person name="de Oliveira L.M."/>
            <person name="Marini M.M."/>
            <person name="Villalobos-Duno H."/>
            <person name="Cunha M.M."/>
            <person name="de Hoog S."/>
            <person name="da Silveira J.F."/>
            <person name="Henrissat B."/>
            <person name="Nino-Vega G.A."/>
            <person name="Cisalpino P.S."/>
            <person name="Mora-Montes H.M."/>
            <person name="Almeida S.R."/>
            <person name="Stajich J.E."/>
            <person name="Lopes-Bezerra L.M."/>
            <person name="Vasconcelos A.T."/>
            <person name="Felipe M.S."/>
        </authorList>
    </citation>
    <scope>NUCLEOTIDE SEQUENCE [LARGE SCALE GENOMIC DNA]</scope>
    <source>
        <strain evidence="9 10">5110</strain>
    </source>
</reference>
<dbReference type="PANTHER" id="PTHR43337:SF3">
    <property type="entry name" value="PURINE TRANSPORTER"/>
    <property type="match status" value="1"/>
</dbReference>
<proteinExistence type="inferred from homology"/>